<proteinExistence type="predicted"/>
<feature type="region of interest" description="Disordered" evidence="1">
    <location>
        <begin position="196"/>
        <end position="222"/>
    </location>
</feature>
<feature type="region of interest" description="Disordered" evidence="1">
    <location>
        <begin position="354"/>
        <end position="384"/>
    </location>
</feature>
<dbReference type="Proteomes" id="UP000000715">
    <property type="component" value="Unplaced"/>
</dbReference>
<evidence type="ECO:0000313" key="3">
    <source>
        <dbReference type="RefSeq" id="XP_004769110.1"/>
    </source>
</evidence>
<dbReference type="KEGG" id="mpuf:101683733"/>
<organism evidence="2 3">
    <name type="scientific">Mustela putorius furo</name>
    <name type="common">European domestic ferret</name>
    <name type="synonym">Mustela furo</name>
    <dbReference type="NCBI Taxonomy" id="9669"/>
    <lineage>
        <taxon>Eukaryota</taxon>
        <taxon>Metazoa</taxon>
        <taxon>Chordata</taxon>
        <taxon>Craniata</taxon>
        <taxon>Vertebrata</taxon>
        <taxon>Euteleostomi</taxon>
        <taxon>Mammalia</taxon>
        <taxon>Eutheria</taxon>
        <taxon>Laurasiatheria</taxon>
        <taxon>Carnivora</taxon>
        <taxon>Caniformia</taxon>
        <taxon>Musteloidea</taxon>
        <taxon>Mustelidae</taxon>
        <taxon>Mustelinae</taxon>
        <taxon>Mustela</taxon>
    </lineage>
</organism>
<dbReference type="GeneID" id="101683733"/>
<feature type="region of interest" description="Disordered" evidence="1">
    <location>
        <begin position="1"/>
        <end position="111"/>
    </location>
</feature>
<feature type="compositionally biased region" description="Low complexity" evidence="1">
    <location>
        <begin position="18"/>
        <end position="33"/>
    </location>
</feature>
<accession>A0A8U0T2V7</accession>
<feature type="compositionally biased region" description="Basic residues" evidence="1">
    <location>
        <begin position="100"/>
        <end position="111"/>
    </location>
</feature>
<gene>
    <name evidence="3 4" type="primary">LOC101683733</name>
</gene>
<keyword evidence="2" id="KW-1185">Reference proteome</keyword>
<evidence type="ECO:0000256" key="1">
    <source>
        <dbReference type="SAM" id="MobiDB-lite"/>
    </source>
</evidence>
<protein>
    <submittedName>
        <fullName evidence="3 4">Uncharacterized protein LOC101683733</fullName>
    </submittedName>
</protein>
<sequence>MEKDTLTHVEAPVTQASDTDPGTAAGPATASPDVQTPLEGASSEVNVGQESPGPGENEEMENMSVLISNLSAKADGQCPEASPVDATVQGPNTLGNAGRKGSRKGRNRKQTKIVYLPWPLTLQTRASSAAPVLRRPHVLGALASAVPRGSEVGDGRGQGEHEGSENTSTLADPQEELADAKWSAASAVQPSLVAPLAAEEGLNPRQKKSRKGRNKKNKKIMASPWPLTVHAWASYTNLAQAHSALARDESLAEEGVDGGHPSQGPEGEAGKVSAKTPYQSTLEEAPDSAQDLEQGSWEKRESLSADSMGNRRTGRRADSKRKEKGVLACPWPLTVQAWASFRAADEVQTHLQGQYSAASRRVDVGQKKQIQPETGEEEVKSTLRVSKAEQALEPRQGRRSTERCQGDQNFWECTVRNFARQADRCYCGERCSKEQREALTLTKAHTHISTSVMGMPGPERERAETQTVWMSKWGGF</sequence>
<dbReference type="AlphaFoldDB" id="A0A8U0T2V7"/>
<evidence type="ECO:0000313" key="2">
    <source>
        <dbReference type="Proteomes" id="UP000000715"/>
    </source>
</evidence>
<dbReference type="RefSeq" id="XP_012920274.1">
    <property type="nucleotide sequence ID" value="XM_013064820.2"/>
</dbReference>
<reference evidence="3 4" key="1">
    <citation type="submission" date="2025-04" db="UniProtKB">
        <authorList>
            <consortium name="RefSeq"/>
        </authorList>
    </citation>
    <scope>IDENTIFICATION</scope>
    <source>
        <tissue evidence="3 4">Brain</tissue>
    </source>
</reference>
<feature type="compositionally biased region" description="Basic and acidic residues" evidence="1">
    <location>
        <begin position="151"/>
        <end position="164"/>
    </location>
</feature>
<feature type="region of interest" description="Disordered" evidence="1">
    <location>
        <begin position="144"/>
        <end position="170"/>
    </location>
</feature>
<dbReference type="OrthoDB" id="9640251at2759"/>
<feature type="compositionally biased region" description="Basic residues" evidence="1">
    <location>
        <begin position="205"/>
        <end position="219"/>
    </location>
</feature>
<feature type="region of interest" description="Disordered" evidence="1">
    <location>
        <begin position="246"/>
        <end position="323"/>
    </location>
</feature>
<dbReference type="RefSeq" id="XP_004769110.1">
    <property type="nucleotide sequence ID" value="XM_004769053.2"/>
</dbReference>
<evidence type="ECO:0000313" key="4">
    <source>
        <dbReference type="RefSeq" id="XP_012920274.1"/>
    </source>
</evidence>
<name>A0A8U0T2V7_MUSPF</name>